<evidence type="ECO:0008006" key="4">
    <source>
        <dbReference type="Google" id="ProtNLM"/>
    </source>
</evidence>
<dbReference type="Proteomes" id="UP000235093">
    <property type="component" value="Unassembled WGS sequence"/>
</dbReference>
<protein>
    <recommendedName>
        <fullName evidence="4">Transposase IS4-like domain-containing protein</fullName>
    </recommendedName>
</protein>
<evidence type="ECO:0000313" key="1">
    <source>
        <dbReference type="EMBL" id="MCZ0690686.1"/>
    </source>
</evidence>
<dbReference type="EMBL" id="NIHT01000013">
    <property type="protein sequence ID" value="PLT74596.1"/>
    <property type="molecule type" value="Genomic_DNA"/>
</dbReference>
<evidence type="ECO:0000313" key="3">
    <source>
        <dbReference type="Proteomes" id="UP000235093"/>
    </source>
</evidence>
<name>A0A2N5PHH0_MEDGN</name>
<reference evidence="2 3" key="1">
    <citation type="journal article" date="2017" name="Genome Med.">
        <title>A novel Ruminococcus gnavus clade enriched in inflammatory bowel disease patients.</title>
        <authorList>
            <person name="Hall A.B."/>
            <person name="Yassour M."/>
            <person name="Sauk J."/>
            <person name="Garner A."/>
            <person name="Jiang X."/>
            <person name="Arthur T."/>
            <person name="Lagoudas G.K."/>
            <person name="Vatanen T."/>
            <person name="Fornelos N."/>
            <person name="Wilson R."/>
            <person name="Bertha M."/>
            <person name="Cohen M."/>
            <person name="Garber J."/>
            <person name="Khalili H."/>
            <person name="Gevers D."/>
            <person name="Ananthakrishnan A.N."/>
            <person name="Kugathasan S."/>
            <person name="Lander E.S."/>
            <person name="Blainey P."/>
            <person name="Vlamakis H."/>
            <person name="Xavier R.J."/>
            <person name="Huttenhower C."/>
        </authorList>
    </citation>
    <scope>NUCLEOTIDE SEQUENCE [LARGE SCALE GENOMIC DNA]</scope>
    <source>
        <strain evidence="2 3">RJX1125</strain>
    </source>
</reference>
<comment type="caution">
    <text evidence="2">The sequence shown here is derived from an EMBL/GenBank/DDBJ whole genome shotgun (WGS) entry which is preliminary data.</text>
</comment>
<dbReference type="RefSeq" id="WP_101878853.1">
    <property type="nucleotide sequence ID" value="NZ_JAPRAW010000006.1"/>
</dbReference>
<proteinExistence type="predicted"/>
<accession>A0A2N5PHH0</accession>
<reference evidence="1" key="2">
    <citation type="submission" date="2022-11" db="EMBL/GenBank/DDBJ databases">
        <title>Temperate bacteriophages infecting mucin-degrading bacterium Ruminococcus gnavus from the human gut.</title>
        <authorList>
            <person name="Buttimer C."/>
        </authorList>
    </citation>
    <scope>NUCLEOTIDE SEQUENCE</scope>
    <source>
        <strain evidence="1">CCUG 52279</strain>
    </source>
</reference>
<organism evidence="2 3">
    <name type="scientific">Mediterraneibacter gnavus</name>
    <name type="common">Ruminococcus gnavus</name>
    <dbReference type="NCBI Taxonomy" id="33038"/>
    <lineage>
        <taxon>Bacteria</taxon>
        <taxon>Bacillati</taxon>
        <taxon>Bacillota</taxon>
        <taxon>Clostridia</taxon>
        <taxon>Lachnospirales</taxon>
        <taxon>Lachnospiraceae</taxon>
        <taxon>Mediterraneibacter</taxon>
    </lineage>
</organism>
<dbReference type="AlphaFoldDB" id="A0A2N5PHH0"/>
<dbReference type="EMBL" id="JAPRBD010000019">
    <property type="protein sequence ID" value="MCZ0690686.1"/>
    <property type="molecule type" value="Genomic_DNA"/>
</dbReference>
<dbReference type="Proteomes" id="UP001076974">
    <property type="component" value="Unassembled WGS sequence"/>
</dbReference>
<evidence type="ECO:0000313" key="2">
    <source>
        <dbReference type="EMBL" id="PLT74596.1"/>
    </source>
</evidence>
<gene>
    <name evidence="2" type="ORF">CDL23_09195</name>
    <name evidence="1" type="ORF">OZZ16_12345</name>
</gene>
<sequence length="127" mass="14734">MKGQPCKYQEIGLDGGYDIGAVHRGLELLGVQGYTAIREYQNNAMKKGFCYEEETDRFVCRQGKHLAFQKLIYKKSTQNYYRLYSRSKKHRTNNVKTVRILHLVLQISVQSGSMQVLIIPFIETARK</sequence>